<proteinExistence type="predicted"/>
<sequence length="243" mass="26647">MGAAANIQDNTTDLRVGRRIHCILYGGRDGVISAVDGKPGVSKSLSALGGAVVISSGSDVHIDVVWDDGSVSLRIPECIATGVQWRFLDEDDYTQAQIDAAKAFAKETAEKAEAEKKAAAEAFDRAVKAMRENEEFKHLEQAPEGAGMYSRQRDNMTAKNVRKTLKKAFPGVKFSVRKRSCDALYVSWSREDDGETVNQRTVSDAVAMFKTGTYNAYEDYHGSNSSAFNVVYGGFDFIFCQRD</sequence>
<evidence type="ECO:0000313" key="5">
    <source>
        <dbReference type="Proteomes" id="UP000387223"/>
    </source>
</evidence>
<feature type="coiled-coil region" evidence="1">
    <location>
        <begin position="102"/>
        <end position="129"/>
    </location>
</feature>
<comment type="caution">
    <text evidence="4">The sequence shown here is derived from an EMBL/GenBank/DDBJ whole genome shotgun (WGS) entry which is preliminary data.</text>
</comment>
<dbReference type="InterPro" id="IPR040631">
    <property type="entry name" value="LPD30"/>
</dbReference>
<dbReference type="EMBL" id="BGZI01000020">
    <property type="protein sequence ID" value="GBO89145.1"/>
    <property type="molecule type" value="Genomic_DNA"/>
</dbReference>
<evidence type="ECO:0000259" key="2">
    <source>
        <dbReference type="Pfam" id="PF18847"/>
    </source>
</evidence>
<accession>A0A5M3Q1K8</accession>
<name>A0A5M3Q1K8_9GAMM</name>
<keyword evidence="1" id="KW-0175">Coiled coil</keyword>
<dbReference type="Pfam" id="PF18850">
    <property type="entry name" value="LPD30"/>
    <property type="match status" value="1"/>
</dbReference>
<evidence type="ECO:0000256" key="1">
    <source>
        <dbReference type="SAM" id="Coils"/>
    </source>
</evidence>
<gene>
    <name evidence="4" type="ORF">MSSD14B_28130</name>
</gene>
<feature type="domain" description="Large polyvalent protein associated" evidence="3">
    <location>
        <begin position="13"/>
        <end position="128"/>
    </location>
</feature>
<dbReference type="InterPro" id="IPR041311">
    <property type="entry name" value="LPD29"/>
</dbReference>
<organism evidence="4 5">
    <name type="scientific">Marinobacter salsuginis</name>
    <dbReference type="NCBI Taxonomy" id="418719"/>
    <lineage>
        <taxon>Bacteria</taxon>
        <taxon>Pseudomonadati</taxon>
        <taxon>Pseudomonadota</taxon>
        <taxon>Gammaproteobacteria</taxon>
        <taxon>Pseudomonadales</taxon>
        <taxon>Marinobacteraceae</taxon>
        <taxon>Marinobacter</taxon>
    </lineage>
</organism>
<protein>
    <recommendedName>
        <fullName evidence="6">Large polyvalent protein associated domain-containing protein</fullName>
    </recommendedName>
</protein>
<evidence type="ECO:0008006" key="6">
    <source>
        <dbReference type="Google" id="ProtNLM"/>
    </source>
</evidence>
<feature type="domain" description="Large polyvalent protein associated" evidence="2">
    <location>
        <begin position="156"/>
        <end position="242"/>
    </location>
</feature>
<dbReference type="RefSeq" id="WP_136630348.1">
    <property type="nucleotide sequence ID" value="NZ_BGZI01000020.1"/>
</dbReference>
<evidence type="ECO:0000259" key="3">
    <source>
        <dbReference type="Pfam" id="PF18850"/>
    </source>
</evidence>
<reference evidence="4 5" key="1">
    <citation type="journal article" date="2019" name="J. Gen. Appl. Microbiol.">
        <title>Aerobic degradation of cis-dichloroethene by the marine bacterium Marinobacter salsuginis strain 5N-3.</title>
        <authorList>
            <person name="Inoue Y."/>
            <person name="Fukunaga Y."/>
            <person name="Katsumata H."/>
            <person name="Ohji S."/>
            <person name="Hosoyama A."/>
            <person name="Mori K."/>
            <person name="Ando K."/>
        </authorList>
    </citation>
    <scope>NUCLEOTIDE SEQUENCE [LARGE SCALE GENOMIC DNA]</scope>
    <source>
        <strain evidence="4 5">NBRC 109114</strain>
    </source>
</reference>
<dbReference type="AlphaFoldDB" id="A0A5M3Q1K8"/>
<evidence type="ECO:0000313" key="4">
    <source>
        <dbReference type="EMBL" id="GBO89145.1"/>
    </source>
</evidence>
<dbReference type="Proteomes" id="UP000387223">
    <property type="component" value="Unassembled WGS sequence"/>
</dbReference>
<dbReference type="Pfam" id="PF18847">
    <property type="entry name" value="LPD29"/>
    <property type="match status" value="1"/>
</dbReference>